<gene>
    <name evidence="1" type="ORF">HPG69_005126</name>
</gene>
<dbReference type="AlphaFoldDB" id="A0A7J7EFT5"/>
<dbReference type="Proteomes" id="UP000551758">
    <property type="component" value="Unassembled WGS sequence"/>
</dbReference>
<evidence type="ECO:0000313" key="1">
    <source>
        <dbReference type="EMBL" id="KAF5914629.1"/>
    </source>
</evidence>
<protein>
    <submittedName>
        <fullName evidence="1">Uncharacterized protein</fullName>
    </submittedName>
</protein>
<name>A0A7J7EFT5_DICBM</name>
<sequence>MAAVSTERHLKELRKEKGHLDRQMLAKVEAKFQPFSVVLCPCCSTTAHRSLEVSGDPLGHQAFQAGGGSCHGG</sequence>
<evidence type="ECO:0000313" key="2">
    <source>
        <dbReference type="Proteomes" id="UP000551758"/>
    </source>
</evidence>
<keyword evidence="2" id="KW-1185">Reference proteome</keyword>
<proteinExistence type="predicted"/>
<dbReference type="EMBL" id="JACDTQ010003204">
    <property type="protein sequence ID" value="KAF5914629.1"/>
    <property type="molecule type" value="Genomic_DNA"/>
</dbReference>
<comment type="caution">
    <text evidence="1">The sequence shown here is derived from an EMBL/GenBank/DDBJ whole genome shotgun (WGS) entry which is preliminary data.</text>
</comment>
<reference evidence="1 2" key="1">
    <citation type="journal article" date="2020" name="Mol. Biol. Evol.">
        <title>Interspecific Gene Flow and the Evolution of Specialization in Black and White Rhinoceros.</title>
        <authorList>
            <person name="Moodley Y."/>
            <person name="Westbury M.V."/>
            <person name="Russo I.M."/>
            <person name="Gopalakrishnan S."/>
            <person name="Rakotoarivelo A."/>
            <person name="Olsen R.A."/>
            <person name="Prost S."/>
            <person name="Tunstall T."/>
            <person name="Ryder O.A."/>
            <person name="Dalen L."/>
            <person name="Bruford M.W."/>
        </authorList>
    </citation>
    <scope>NUCLEOTIDE SEQUENCE [LARGE SCALE GENOMIC DNA]</scope>
    <source>
        <strain evidence="1">SBR-YM</strain>
        <tissue evidence="1">Skin</tissue>
    </source>
</reference>
<accession>A0A7J7EFT5</accession>
<organism evidence="1 2">
    <name type="scientific">Diceros bicornis minor</name>
    <name type="common">South-central black rhinoceros</name>
    <dbReference type="NCBI Taxonomy" id="77932"/>
    <lineage>
        <taxon>Eukaryota</taxon>
        <taxon>Metazoa</taxon>
        <taxon>Chordata</taxon>
        <taxon>Craniata</taxon>
        <taxon>Vertebrata</taxon>
        <taxon>Euteleostomi</taxon>
        <taxon>Mammalia</taxon>
        <taxon>Eutheria</taxon>
        <taxon>Laurasiatheria</taxon>
        <taxon>Perissodactyla</taxon>
        <taxon>Rhinocerotidae</taxon>
        <taxon>Diceros</taxon>
    </lineage>
</organism>